<evidence type="ECO:0000313" key="3">
    <source>
        <dbReference type="Proteomes" id="UP000321393"/>
    </source>
</evidence>
<comment type="caution">
    <text evidence="2">The sequence shown here is derived from an EMBL/GenBank/DDBJ whole genome shotgun (WGS) entry which is preliminary data.</text>
</comment>
<proteinExistence type="predicted"/>
<name>A0A5D3D9U9_CUCMM</name>
<dbReference type="EMBL" id="SSTE01017007">
    <property type="protein sequence ID" value="KAA0040996.1"/>
    <property type="molecule type" value="Genomic_DNA"/>
</dbReference>
<evidence type="ECO:0000313" key="1">
    <source>
        <dbReference type="EMBL" id="KAA0040996.1"/>
    </source>
</evidence>
<accession>A0A5D3D9U9</accession>
<dbReference type="EMBL" id="SSTD01006366">
    <property type="protein sequence ID" value="TYK20346.1"/>
    <property type="molecule type" value="Genomic_DNA"/>
</dbReference>
<sequence length="97" mass="11269">MLIKTLSVEEERGWKPKVCEKARKVEFEFKEEKGQNSKESKQCRVFGDYKSIPFEFESYILRLEGGHASGREGLNKCVLKRQRGYFDLVWTCGTAKA</sequence>
<organism evidence="2 4">
    <name type="scientific">Cucumis melo var. makuwa</name>
    <name type="common">Oriental melon</name>
    <dbReference type="NCBI Taxonomy" id="1194695"/>
    <lineage>
        <taxon>Eukaryota</taxon>
        <taxon>Viridiplantae</taxon>
        <taxon>Streptophyta</taxon>
        <taxon>Embryophyta</taxon>
        <taxon>Tracheophyta</taxon>
        <taxon>Spermatophyta</taxon>
        <taxon>Magnoliopsida</taxon>
        <taxon>eudicotyledons</taxon>
        <taxon>Gunneridae</taxon>
        <taxon>Pentapetalae</taxon>
        <taxon>rosids</taxon>
        <taxon>fabids</taxon>
        <taxon>Cucurbitales</taxon>
        <taxon>Cucurbitaceae</taxon>
        <taxon>Benincaseae</taxon>
        <taxon>Cucumis</taxon>
    </lineage>
</organism>
<protein>
    <submittedName>
        <fullName evidence="2">Uncharacterized protein</fullName>
    </submittedName>
</protein>
<dbReference type="AlphaFoldDB" id="A0A5D3D9U9"/>
<dbReference type="Proteomes" id="UP000321947">
    <property type="component" value="Unassembled WGS sequence"/>
</dbReference>
<dbReference type="Proteomes" id="UP000321393">
    <property type="component" value="Unassembled WGS sequence"/>
</dbReference>
<evidence type="ECO:0000313" key="4">
    <source>
        <dbReference type="Proteomes" id="UP000321947"/>
    </source>
</evidence>
<evidence type="ECO:0000313" key="2">
    <source>
        <dbReference type="EMBL" id="TYK20346.1"/>
    </source>
</evidence>
<gene>
    <name evidence="2" type="ORF">E5676_scaffold228G00400</name>
    <name evidence="1" type="ORF">E6C27_scaffold125G002110</name>
</gene>
<reference evidence="3 4" key="1">
    <citation type="submission" date="2019-08" db="EMBL/GenBank/DDBJ databases">
        <title>Draft genome sequences of two oriental melons (Cucumis melo L. var makuwa).</title>
        <authorList>
            <person name="Kwon S.-Y."/>
        </authorList>
    </citation>
    <scope>NUCLEOTIDE SEQUENCE [LARGE SCALE GENOMIC DNA]</scope>
    <source>
        <strain evidence="4">cv. Chang Bougi</strain>
        <strain evidence="3">cv. SW 3</strain>
        <tissue evidence="2">Leaf</tissue>
    </source>
</reference>